<dbReference type="PANTHER" id="PTHR31225:SF9">
    <property type="entry name" value="TERPENE SYNTHASE 10"/>
    <property type="match status" value="1"/>
</dbReference>
<dbReference type="Pfam" id="PF03936">
    <property type="entry name" value="Terpene_synth_C"/>
    <property type="match status" value="1"/>
</dbReference>
<dbReference type="InterPro" id="IPR008949">
    <property type="entry name" value="Isoprenoid_synthase_dom_sf"/>
</dbReference>
<name>A0A978UN90_ZIZJJ</name>
<dbReference type="AlphaFoldDB" id="A0A978UN90"/>
<dbReference type="Proteomes" id="UP000813462">
    <property type="component" value="Unassembled WGS sequence"/>
</dbReference>
<organism evidence="4 5">
    <name type="scientific">Ziziphus jujuba var. spinosa</name>
    <dbReference type="NCBI Taxonomy" id="714518"/>
    <lineage>
        <taxon>Eukaryota</taxon>
        <taxon>Viridiplantae</taxon>
        <taxon>Streptophyta</taxon>
        <taxon>Embryophyta</taxon>
        <taxon>Tracheophyta</taxon>
        <taxon>Spermatophyta</taxon>
        <taxon>Magnoliopsida</taxon>
        <taxon>eudicotyledons</taxon>
        <taxon>Gunneridae</taxon>
        <taxon>Pentapetalae</taxon>
        <taxon>rosids</taxon>
        <taxon>fabids</taxon>
        <taxon>Rosales</taxon>
        <taxon>Rhamnaceae</taxon>
        <taxon>Paliureae</taxon>
        <taxon>Ziziphus</taxon>
    </lineage>
</organism>
<dbReference type="PANTHER" id="PTHR31225">
    <property type="entry name" value="OS04G0344100 PROTEIN-RELATED"/>
    <property type="match status" value="1"/>
</dbReference>
<dbReference type="SUPFAM" id="SSF48576">
    <property type="entry name" value="Terpenoid synthases"/>
    <property type="match status" value="1"/>
</dbReference>
<dbReference type="InterPro" id="IPR005630">
    <property type="entry name" value="Terpene_synthase_metal-bd"/>
</dbReference>
<gene>
    <name evidence="4" type="ORF">FEM48_Zijuj10G0119800</name>
</gene>
<dbReference type="GO" id="GO:0000287">
    <property type="term" value="F:magnesium ion binding"/>
    <property type="evidence" value="ECO:0007669"/>
    <property type="project" value="InterPro"/>
</dbReference>
<comment type="caution">
    <text evidence="4">The sequence shown here is derived from an EMBL/GenBank/DDBJ whole genome shotgun (WGS) entry which is preliminary data.</text>
</comment>
<dbReference type="GO" id="GO:0010333">
    <property type="term" value="F:terpene synthase activity"/>
    <property type="evidence" value="ECO:0007669"/>
    <property type="project" value="InterPro"/>
</dbReference>
<reference evidence="4" key="1">
    <citation type="journal article" date="2021" name="Front. Plant Sci.">
        <title>Chromosome-Scale Genome Assembly for Chinese Sour Jujube and Insights Into Its Genome Evolution and Domestication Signature.</title>
        <authorList>
            <person name="Shen L.-Y."/>
            <person name="Luo H."/>
            <person name="Wang X.-L."/>
            <person name="Wang X.-M."/>
            <person name="Qiu X.-J."/>
            <person name="Liu H."/>
            <person name="Zhou S.-S."/>
            <person name="Jia K.-H."/>
            <person name="Nie S."/>
            <person name="Bao Y.-T."/>
            <person name="Zhang R.-G."/>
            <person name="Yun Q.-Z."/>
            <person name="Chai Y.-H."/>
            <person name="Lu J.-Y."/>
            <person name="Li Y."/>
            <person name="Zhao S.-W."/>
            <person name="Mao J.-F."/>
            <person name="Jia S.-G."/>
            <person name="Mao Y.-M."/>
        </authorList>
    </citation>
    <scope>NUCLEOTIDE SEQUENCE</scope>
    <source>
        <strain evidence="4">AT0</strain>
        <tissue evidence="4">Leaf</tissue>
    </source>
</reference>
<evidence type="ECO:0000313" key="5">
    <source>
        <dbReference type="Proteomes" id="UP000813462"/>
    </source>
</evidence>
<dbReference type="EMBL" id="JAEACU010000010">
    <property type="protein sequence ID" value="KAH7516292.1"/>
    <property type="molecule type" value="Genomic_DNA"/>
</dbReference>
<dbReference type="InterPro" id="IPR050148">
    <property type="entry name" value="Terpene_synthase-like"/>
</dbReference>
<accession>A0A978UN90</accession>
<protein>
    <recommendedName>
        <fullName evidence="3">Terpene synthase metal-binding domain-containing protein</fullName>
    </recommendedName>
</protein>
<keyword evidence="1" id="KW-0479">Metal-binding</keyword>
<evidence type="ECO:0000259" key="3">
    <source>
        <dbReference type="Pfam" id="PF03936"/>
    </source>
</evidence>
<dbReference type="GO" id="GO:0016114">
    <property type="term" value="P:terpenoid biosynthetic process"/>
    <property type="evidence" value="ECO:0007669"/>
    <property type="project" value="InterPro"/>
</dbReference>
<feature type="domain" description="Terpene synthase metal-binding" evidence="3">
    <location>
        <begin position="6"/>
        <end position="51"/>
    </location>
</feature>
<evidence type="ECO:0000256" key="2">
    <source>
        <dbReference type="ARBA" id="ARBA00022842"/>
    </source>
</evidence>
<evidence type="ECO:0000256" key="1">
    <source>
        <dbReference type="ARBA" id="ARBA00022723"/>
    </source>
</evidence>
<dbReference type="Gene3D" id="1.10.600.10">
    <property type="entry name" value="Farnesyl Diphosphate Synthase"/>
    <property type="match status" value="2"/>
</dbReference>
<proteinExistence type="predicted"/>
<evidence type="ECO:0000313" key="4">
    <source>
        <dbReference type="EMBL" id="KAH7516292.1"/>
    </source>
</evidence>
<keyword evidence="2" id="KW-0460">Magnesium</keyword>
<sequence>MLLGYRWDIDAMHQLPAYLKIVSLLVHNSVNEIAFDVLKEQGLHIIQYLRKADELKRDDVPKSIQCYMHETGALEADVRKHIKFLIGETRKNMNEDVNANGSKPRVLSELQ</sequence>